<reference evidence="1 2" key="1">
    <citation type="journal article" date="2019" name="Genome Biol. Evol.">
        <title>Insights into the evolution of the New World diploid cottons (Gossypium, subgenus Houzingenia) based on genome sequencing.</title>
        <authorList>
            <person name="Grover C.E."/>
            <person name="Arick M.A. 2nd"/>
            <person name="Thrash A."/>
            <person name="Conover J.L."/>
            <person name="Sanders W.S."/>
            <person name="Peterson D.G."/>
            <person name="Frelichowski J.E."/>
            <person name="Scheffler J.A."/>
            <person name="Scheffler B.E."/>
            <person name="Wendel J.F."/>
        </authorList>
    </citation>
    <scope>NUCLEOTIDE SEQUENCE [LARGE SCALE GENOMIC DNA]</scope>
    <source>
        <strain evidence="1">185</strain>
        <tissue evidence="1">Leaf</tissue>
    </source>
</reference>
<organism evidence="1 2">
    <name type="scientific">Gossypium aridum</name>
    <name type="common">American cotton</name>
    <name type="synonym">Erioxylum aridum</name>
    <dbReference type="NCBI Taxonomy" id="34290"/>
    <lineage>
        <taxon>Eukaryota</taxon>
        <taxon>Viridiplantae</taxon>
        <taxon>Streptophyta</taxon>
        <taxon>Embryophyta</taxon>
        <taxon>Tracheophyta</taxon>
        <taxon>Spermatophyta</taxon>
        <taxon>Magnoliopsida</taxon>
        <taxon>eudicotyledons</taxon>
        <taxon>Gunneridae</taxon>
        <taxon>Pentapetalae</taxon>
        <taxon>rosids</taxon>
        <taxon>malvids</taxon>
        <taxon>Malvales</taxon>
        <taxon>Malvaceae</taxon>
        <taxon>Malvoideae</taxon>
        <taxon>Gossypium</taxon>
    </lineage>
</organism>
<proteinExistence type="predicted"/>
<evidence type="ECO:0000313" key="2">
    <source>
        <dbReference type="Proteomes" id="UP000593577"/>
    </source>
</evidence>
<keyword evidence="2" id="KW-1185">Reference proteome</keyword>
<dbReference type="EMBL" id="JABFAA010000001">
    <property type="protein sequence ID" value="MBA0674641.1"/>
    <property type="molecule type" value="Genomic_DNA"/>
</dbReference>
<evidence type="ECO:0000313" key="1">
    <source>
        <dbReference type="EMBL" id="MBA0674641.1"/>
    </source>
</evidence>
<comment type="caution">
    <text evidence="1">The sequence shown here is derived from an EMBL/GenBank/DDBJ whole genome shotgun (WGS) entry which is preliminary data.</text>
</comment>
<dbReference type="Proteomes" id="UP000593577">
    <property type="component" value="Unassembled WGS sequence"/>
</dbReference>
<dbReference type="AlphaFoldDB" id="A0A7J8WHX3"/>
<name>A0A7J8WHX3_GOSAI</name>
<accession>A0A7J8WHX3</accession>
<protein>
    <submittedName>
        <fullName evidence="1">Uncharacterized protein</fullName>
    </submittedName>
</protein>
<gene>
    <name evidence="1" type="ORF">Goari_016226</name>
</gene>
<sequence>MPLSVVIGDTIKAPSSGSRGRCKDNNYKISANTLAHVLATESLKRDREDYLEGGVPDFIVEALGRRRPREPD</sequence>